<protein>
    <submittedName>
        <fullName evidence="1">Uncharacterized protein</fullName>
    </submittedName>
</protein>
<sequence>MEWKGMQGLSSGLKVFLSMEPYLGGMKGHCGWNCDGGNGNRRKYGSIHMSAFKLQGEHCIPLHSRQPAEPGFSSLEGWNEKECRVYRVA</sequence>
<organism evidence="1">
    <name type="scientific">Xenopus laevis</name>
    <name type="common">African clawed frog</name>
    <dbReference type="NCBI Taxonomy" id="8355"/>
    <lineage>
        <taxon>Eukaryota</taxon>
        <taxon>Metazoa</taxon>
        <taxon>Chordata</taxon>
        <taxon>Craniata</taxon>
        <taxon>Vertebrata</taxon>
        <taxon>Euteleostomi</taxon>
        <taxon>Amphibia</taxon>
        <taxon>Batrachia</taxon>
        <taxon>Anura</taxon>
        <taxon>Pipoidea</taxon>
        <taxon>Pipidae</taxon>
        <taxon>Xenopodinae</taxon>
        <taxon>Xenopus</taxon>
        <taxon>Xenopus</taxon>
    </lineage>
</organism>
<evidence type="ECO:0000313" key="1">
    <source>
        <dbReference type="EMBL" id="OCT55224.1"/>
    </source>
</evidence>
<name>A0A974BNH6_XENLA</name>
<dbReference type="AlphaFoldDB" id="A0A974BNH6"/>
<gene>
    <name evidence="1" type="ORF">XELAEV_18003787mg</name>
</gene>
<dbReference type="EMBL" id="KV518081">
    <property type="protein sequence ID" value="OCT55224.1"/>
    <property type="molecule type" value="Genomic_DNA"/>
</dbReference>
<proteinExistence type="predicted"/>
<accession>A0A974BNH6</accession>
<dbReference type="Proteomes" id="UP000694892">
    <property type="component" value="Unassembled WGS sequence"/>
</dbReference>
<reference evidence="1" key="1">
    <citation type="submission" date="2016-05" db="EMBL/GenBank/DDBJ databases">
        <title>WGS assembly of Xenopus laevis.</title>
        <authorList>
            <person name="Session A."/>
            <person name="Uno Y."/>
            <person name="Kwon T."/>
            <person name="Chapman J."/>
            <person name="Toyoda A."/>
            <person name="Takahashi S."/>
            <person name="Fukui A."/>
            <person name="Hikosaka A."/>
            <person name="Putnam N."/>
            <person name="Stites J."/>
            <person name="Van Heeringen S."/>
            <person name="Quigley I."/>
            <person name="Heinz S."/>
            <person name="Hellsten U."/>
            <person name="Lyons J."/>
            <person name="Suzuki A."/>
            <person name="Kondo M."/>
            <person name="Ogino H."/>
            <person name="Ochi H."/>
            <person name="Bogdanovic O."/>
            <person name="Lister R."/>
            <person name="Georgiou G."/>
            <person name="Paranjpe S."/>
            <person name="Van Kruijsbergen I."/>
            <person name="Mozaffari S."/>
            <person name="Shu S."/>
            <person name="Schmutz J."/>
            <person name="Jenkins J."/>
            <person name="Grimwood J."/>
            <person name="Carlson J."/>
            <person name="Mitros T."/>
            <person name="Simakov O."/>
            <person name="Heald R."/>
            <person name="Miller K."/>
            <person name="Haudenschild C."/>
            <person name="Kuroki Y."/>
            <person name="Tanaka T."/>
            <person name="Michiue T."/>
            <person name="Watanabe M."/>
            <person name="Kinoshita T."/>
            <person name="Ohta Y."/>
            <person name="Mawaribuchi S."/>
            <person name="Suzuki Y."/>
            <person name="Haramoto Y."/>
            <person name="Yamamoto T."/>
            <person name="Takagi C."/>
            <person name="Kitzman J."/>
            <person name="Shendure J."/>
            <person name="Nakayama T."/>
            <person name="Izutsu Y."/>
            <person name="Robert J."/>
            <person name="Dichmann D."/>
            <person name="Flajnik M."/>
            <person name="Houston D."/>
            <person name="Marcotte E."/>
            <person name="Wallingford J."/>
            <person name="Ito Y."/>
            <person name="Asashima M."/>
            <person name="Ueno N."/>
            <person name="Matsuda Y."/>
            <person name="Jan Veenstra G."/>
            <person name="Fujiyama A."/>
            <person name="Harland R."/>
            <person name="Taira M."/>
            <person name="Rokhsar D.S."/>
        </authorList>
    </citation>
    <scope>NUCLEOTIDE SEQUENCE</scope>
    <source>
        <strain evidence="1">J</strain>
        <tissue evidence="1">Blood</tissue>
    </source>
</reference>